<proteinExistence type="predicted"/>
<accession>A0A8J3FSJ6</accession>
<sequence>MKKVSSVLALVASVAGLAGVLRELRSARTRSDRLMQANALANLLVVITGAALAVRGLRKDSDQ</sequence>
<reference evidence="2" key="2">
    <citation type="submission" date="2020-09" db="EMBL/GenBank/DDBJ databases">
        <authorList>
            <person name="Sun Q."/>
            <person name="Zhou Y."/>
        </authorList>
    </citation>
    <scope>NUCLEOTIDE SEQUENCE</scope>
    <source>
        <strain evidence="2">CGMCC 4.5737</strain>
    </source>
</reference>
<reference evidence="2" key="1">
    <citation type="journal article" date="2014" name="Int. J. Syst. Evol. Microbiol.">
        <title>Complete genome sequence of Corynebacterium casei LMG S-19264T (=DSM 44701T), isolated from a smear-ripened cheese.</title>
        <authorList>
            <consortium name="US DOE Joint Genome Institute (JGI-PGF)"/>
            <person name="Walter F."/>
            <person name="Albersmeier A."/>
            <person name="Kalinowski J."/>
            <person name="Ruckert C."/>
        </authorList>
    </citation>
    <scope>NUCLEOTIDE SEQUENCE</scope>
    <source>
        <strain evidence="2">CGMCC 4.5737</strain>
    </source>
</reference>
<dbReference type="AlphaFoldDB" id="A0A8J3FSJ6"/>
<comment type="caution">
    <text evidence="2">The sequence shown here is derived from an EMBL/GenBank/DDBJ whole genome shotgun (WGS) entry which is preliminary data.</text>
</comment>
<keyword evidence="1" id="KW-1133">Transmembrane helix</keyword>
<keyword evidence="1" id="KW-0812">Transmembrane</keyword>
<dbReference type="Proteomes" id="UP000637578">
    <property type="component" value="Unassembled WGS sequence"/>
</dbReference>
<evidence type="ECO:0000313" key="3">
    <source>
        <dbReference type="Proteomes" id="UP000637578"/>
    </source>
</evidence>
<keyword evidence="3" id="KW-1185">Reference proteome</keyword>
<evidence type="ECO:0000256" key="1">
    <source>
        <dbReference type="SAM" id="Phobius"/>
    </source>
</evidence>
<keyword evidence="1" id="KW-0472">Membrane</keyword>
<dbReference type="RefSeq" id="WP_189053203.1">
    <property type="nucleotide sequence ID" value="NZ_BMMK01000001.1"/>
</dbReference>
<protein>
    <submittedName>
        <fullName evidence="2">Uncharacterized protein</fullName>
    </submittedName>
</protein>
<dbReference type="EMBL" id="BMMK01000001">
    <property type="protein sequence ID" value="GGM36226.1"/>
    <property type="molecule type" value="Genomic_DNA"/>
</dbReference>
<organism evidence="2 3">
    <name type="scientific">Longimycelium tulufanense</name>
    <dbReference type="NCBI Taxonomy" id="907463"/>
    <lineage>
        <taxon>Bacteria</taxon>
        <taxon>Bacillati</taxon>
        <taxon>Actinomycetota</taxon>
        <taxon>Actinomycetes</taxon>
        <taxon>Pseudonocardiales</taxon>
        <taxon>Pseudonocardiaceae</taxon>
        <taxon>Longimycelium</taxon>
    </lineage>
</organism>
<evidence type="ECO:0000313" key="2">
    <source>
        <dbReference type="EMBL" id="GGM36226.1"/>
    </source>
</evidence>
<feature type="transmembrane region" description="Helical" evidence="1">
    <location>
        <begin position="34"/>
        <end position="54"/>
    </location>
</feature>
<gene>
    <name evidence="2" type="ORF">GCM10012275_04320</name>
</gene>
<name>A0A8J3FSJ6_9PSEU</name>